<evidence type="ECO:0000313" key="4">
    <source>
        <dbReference type="EMBL" id="GAX84059.1"/>
    </source>
</evidence>
<evidence type="ECO:0000313" key="5">
    <source>
        <dbReference type="Proteomes" id="UP000232323"/>
    </source>
</evidence>
<evidence type="ECO:0000256" key="1">
    <source>
        <dbReference type="SAM" id="MobiDB-lite"/>
    </source>
</evidence>
<dbReference type="EMBL" id="BEGY01000114">
    <property type="protein sequence ID" value="GAX84059.1"/>
    <property type="molecule type" value="Genomic_DNA"/>
</dbReference>
<protein>
    <recommendedName>
        <fullName evidence="3">Nucleotide-diphospho-sugar transferase domain-containing protein</fullName>
    </recommendedName>
</protein>
<comment type="caution">
    <text evidence="4">The sequence shown here is derived from an EMBL/GenBank/DDBJ whole genome shotgun (WGS) entry which is preliminary data.</text>
</comment>
<name>A0A250XMA7_9CHLO</name>
<proteinExistence type="predicted"/>
<dbReference type="AlphaFoldDB" id="A0A250XMA7"/>
<reference evidence="4 5" key="1">
    <citation type="submission" date="2017-08" db="EMBL/GenBank/DDBJ databases">
        <title>Acidophilic green algal genome provides insights into adaptation to an acidic environment.</title>
        <authorList>
            <person name="Hirooka S."/>
            <person name="Hirose Y."/>
            <person name="Kanesaki Y."/>
            <person name="Higuchi S."/>
            <person name="Fujiwara T."/>
            <person name="Onuma R."/>
            <person name="Era A."/>
            <person name="Ohbayashi R."/>
            <person name="Uzuka A."/>
            <person name="Nozaki H."/>
            <person name="Yoshikawa H."/>
            <person name="Miyagishima S.Y."/>
        </authorList>
    </citation>
    <scope>NUCLEOTIDE SEQUENCE [LARGE SCALE GENOMIC DNA]</scope>
    <source>
        <strain evidence="4 5">NIES-2499</strain>
    </source>
</reference>
<dbReference type="Proteomes" id="UP000232323">
    <property type="component" value="Unassembled WGS sequence"/>
</dbReference>
<keyword evidence="2" id="KW-0732">Signal</keyword>
<feature type="region of interest" description="Disordered" evidence="1">
    <location>
        <begin position="450"/>
        <end position="472"/>
    </location>
</feature>
<evidence type="ECO:0000256" key="2">
    <source>
        <dbReference type="SAM" id="SignalP"/>
    </source>
</evidence>
<feature type="chain" id="PRO_5013327061" description="Nucleotide-diphospho-sugar transferase domain-containing protein" evidence="2">
    <location>
        <begin position="27"/>
        <end position="834"/>
    </location>
</feature>
<feature type="signal peptide" evidence="2">
    <location>
        <begin position="1"/>
        <end position="26"/>
    </location>
</feature>
<evidence type="ECO:0000259" key="3">
    <source>
        <dbReference type="Pfam" id="PF03407"/>
    </source>
</evidence>
<gene>
    <name evidence="4" type="ORF">CEUSTIGMA_g11483.t1</name>
</gene>
<accession>A0A250XMA7</accession>
<sequence length="834" mass="94017">MRRFASHLKDLLPPLVIILCSLHCYSRSTLQMTPGGGVSTEEHDKTKFTLACQSHDLCSVGKVKYFLGDIYDSSALREALEARSFNKEIILIANSLHKLGGLLQVVSNLEYLGYSHILLLSYNREECEGLVKLLPQLGCVWTSFSFDPDSGMHERFVLWFLRYRTMVRALRLGYNVFLMDNDVVFFEDPYTYFKRPPFSSFTVINQQEWPDSHTANGGFIYVQNAQANGPTVWLFMEVTDRVLRYADKDWAWIRSRGLRRQCMHMDQDMLKEVLGSVAAGRPIWRSALSVCQPGGPNSNKTLLNIHKNVQAAINWDSHAKDSTHQTPPHLLHLVHDDTYKLLYLNMTLPNNHGVWPEELGGRIYPPERSRLSKLFQEQLMADCPQCPIMPDHEKGEDAAAAAAIPSEAYLFAPPWLVTSWWYRGRLGLWDPRMPSHISYNHHHHHHLAESSHHGISGSSAGLPSGTTDGAQTFMQGVMSDDQASSNLRPYQTAIGHVHWVQSACDFHANSMKAIPLMAARHYNWTAAHSATGEHVYFCTQNSYGHPLKPDLPLPKLLALSPQLQASLKDVYPLNLTNGYETMRENGLQAFQHRLMTLARLAILSDRVPVWPSVDCSAPFIFGEPQSTLRAPLDDVPWGWLPHWDSKRGLIQCFRMMLMEPGCLFEGRGMTEWELEHLMQRMRELSSHNLNSMTRSGGGGESGNEVDPALQSDASQHTQHNWGDLVEGVNTILLEPIIAEEKANLAQRISSTVNASSVTESEVAKQLLDQVGESVIAAMAKLQAEPMLYLLDLPLDVTMPSSRHKQIFDYKSLMIGCHGLHCQKCYQTPGECLPF</sequence>
<dbReference type="InterPro" id="IPR005069">
    <property type="entry name" value="Nucl-diP-sugar_transferase"/>
</dbReference>
<feature type="region of interest" description="Disordered" evidence="1">
    <location>
        <begin position="689"/>
        <end position="717"/>
    </location>
</feature>
<dbReference type="Pfam" id="PF03407">
    <property type="entry name" value="Nucleotid_trans"/>
    <property type="match status" value="1"/>
</dbReference>
<keyword evidence="5" id="KW-1185">Reference proteome</keyword>
<organism evidence="4 5">
    <name type="scientific">Chlamydomonas eustigma</name>
    <dbReference type="NCBI Taxonomy" id="1157962"/>
    <lineage>
        <taxon>Eukaryota</taxon>
        <taxon>Viridiplantae</taxon>
        <taxon>Chlorophyta</taxon>
        <taxon>core chlorophytes</taxon>
        <taxon>Chlorophyceae</taxon>
        <taxon>CS clade</taxon>
        <taxon>Chlamydomonadales</taxon>
        <taxon>Chlamydomonadaceae</taxon>
        <taxon>Chlamydomonas</taxon>
    </lineage>
</organism>
<feature type="domain" description="Nucleotide-diphospho-sugar transferase" evidence="3">
    <location>
        <begin position="143"/>
        <end position="278"/>
    </location>
</feature>
<dbReference type="OrthoDB" id="540503at2759"/>